<dbReference type="NCBIfam" id="TIGR03356">
    <property type="entry name" value="BGL"/>
    <property type="match status" value="1"/>
</dbReference>
<evidence type="ECO:0000313" key="11">
    <source>
        <dbReference type="EMBL" id="MEW9310278.1"/>
    </source>
</evidence>
<keyword evidence="6" id="KW-0119">Carbohydrate metabolism</keyword>
<accession>A0ABV3PX70</accession>
<evidence type="ECO:0000313" key="12">
    <source>
        <dbReference type="Proteomes" id="UP001555786"/>
    </source>
</evidence>
<keyword evidence="4 10" id="KW-0378">Hydrolase</keyword>
<dbReference type="RefSeq" id="WP_367626742.1">
    <property type="nucleotide sequence ID" value="NZ_JBFNQD010000024.1"/>
</dbReference>
<keyword evidence="12" id="KW-1185">Reference proteome</keyword>
<sequence>MTSSIAESRKALEARARGLVFPKGFVFGAATAAYQIEGAHDLDGKSESIWDRFCRKPGVITDASSGEVACDHYHLWREDIAVMKRLGLDAYRFSIAWTRVLPEGTGTPNAKGIAFYDRLIDGLLEAGIEPYLTLYHWDLPQMLQDRGGWYNRETAEHFATYASMIARAFGDRVKQWTTLNEPWTFCWSGHATGEDAPGLHDGTKGGVTASHHALLGHGLAVPAVRAEVPDASVGIVFDLNLVEPASPDPRDVAAARRFDGAQNRWFLDAVFKGIYPEDMLALYGPLLPDIRPGDNAIIAAPVDYLGVNIYRRSVIAEGGELAPLNYRRVRPEGVYSAVDYEIWPRCIYDVLHYVHANYQPRRILISENGVATAPETVTADGRVWDDQRALYYVDHLEQVAKAAADGVPVEGYFAWTLMDNFEWAYGYTTPFGITHVDLATQERRIKYSGEVYAQIANEARSAAKPARSLSRA</sequence>
<keyword evidence="5" id="KW-0136">Cellulose degradation</keyword>
<proteinExistence type="inferred from homology"/>
<dbReference type="PROSITE" id="PS00653">
    <property type="entry name" value="GLYCOSYL_HYDROL_F1_2"/>
    <property type="match status" value="1"/>
</dbReference>
<evidence type="ECO:0000256" key="4">
    <source>
        <dbReference type="ARBA" id="ARBA00022801"/>
    </source>
</evidence>
<dbReference type="Pfam" id="PF00232">
    <property type="entry name" value="Glyco_hydro_1"/>
    <property type="match status" value="1"/>
</dbReference>
<evidence type="ECO:0000256" key="10">
    <source>
        <dbReference type="RuleBase" id="RU361175"/>
    </source>
</evidence>
<evidence type="ECO:0000256" key="2">
    <source>
        <dbReference type="ARBA" id="ARBA00010838"/>
    </source>
</evidence>
<protein>
    <recommendedName>
        <fullName evidence="3 10">Beta-glucosidase</fullName>
        <ecNumber evidence="3 10">3.2.1.21</ecNumber>
    </recommendedName>
</protein>
<evidence type="ECO:0000256" key="8">
    <source>
        <dbReference type="ARBA" id="ARBA00023326"/>
    </source>
</evidence>
<dbReference type="InterPro" id="IPR018120">
    <property type="entry name" value="Glyco_hydro_1_AS"/>
</dbReference>
<evidence type="ECO:0000256" key="3">
    <source>
        <dbReference type="ARBA" id="ARBA00012744"/>
    </source>
</evidence>
<feature type="active site" description="Nucleophile" evidence="9">
    <location>
        <position position="367"/>
    </location>
</feature>
<dbReference type="InterPro" id="IPR033132">
    <property type="entry name" value="GH_1_N_CS"/>
</dbReference>
<comment type="catalytic activity">
    <reaction evidence="1 10">
        <text>Hydrolysis of terminal, non-reducing beta-D-glucosyl residues with release of beta-D-glucose.</text>
        <dbReference type="EC" id="3.2.1.21"/>
    </reaction>
</comment>
<dbReference type="InterPro" id="IPR017853">
    <property type="entry name" value="GH"/>
</dbReference>
<evidence type="ECO:0000256" key="5">
    <source>
        <dbReference type="ARBA" id="ARBA00023001"/>
    </source>
</evidence>
<dbReference type="SUPFAM" id="SSF51445">
    <property type="entry name" value="(Trans)glycosidases"/>
    <property type="match status" value="1"/>
</dbReference>
<dbReference type="InterPro" id="IPR001360">
    <property type="entry name" value="Glyco_hydro_1"/>
</dbReference>
<comment type="similarity">
    <text evidence="2 10">Belongs to the glycosyl hydrolase 1 family.</text>
</comment>
<evidence type="ECO:0000256" key="9">
    <source>
        <dbReference type="PROSITE-ProRule" id="PRU10055"/>
    </source>
</evidence>
<evidence type="ECO:0000256" key="1">
    <source>
        <dbReference type="ARBA" id="ARBA00000448"/>
    </source>
</evidence>
<name>A0ABV3PX70_9HYPH</name>
<dbReference type="Proteomes" id="UP001555786">
    <property type="component" value="Unassembled WGS sequence"/>
</dbReference>
<dbReference type="PANTHER" id="PTHR10353:SF36">
    <property type="entry name" value="LP05116P"/>
    <property type="match status" value="1"/>
</dbReference>
<dbReference type="Gene3D" id="3.20.20.80">
    <property type="entry name" value="Glycosidases"/>
    <property type="match status" value="1"/>
</dbReference>
<dbReference type="EMBL" id="JBFNQD010000024">
    <property type="protein sequence ID" value="MEW9310278.1"/>
    <property type="molecule type" value="Genomic_DNA"/>
</dbReference>
<keyword evidence="8" id="KW-0624">Polysaccharide degradation</keyword>
<keyword evidence="7 10" id="KW-0326">Glycosidase</keyword>
<dbReference type="InterPro" id="IPR017736">
    <property type="entry name" value="Glyco_hydro_1_beta-glucosidase"/>
</dbReference>
<dbReference type="GO" id="GO:0008422">
    <property type="term" value="F:beta-glucosidase activity"/>
    <property type="evidence" value="ECO:0007669"/>
    <property type="project" value="UniProtKB-EC"/>
</dbReference>
<comment type="caution">
    <text evidence="11">The sequence shown here is derived from an EMBL/GenBank/DDBJ whole genome shotgun (WGS) entry which is preliminary data.</text>
</comment>
<organism evidence="11 12">
    <name type="scientific">Labrys neptuniae</name>
    <dbReference type="NCBI Taxonomy" id="376174"/>
    <lineage>
        <taxon>Bacteria</taxon>
        <taxon>Pseudomonadati</taxon>
        <taxon>Pseudomonadota</taxon>
        <taxon>Alphaproteobacteria</taxon>
        <taxon>Hyphomicrobiales</taxon>
        <taxon>Xanthobacteraceae</taxon>
        <taxon>Labrys</taxon>
    </lineage>
</organism>
<evidence type="ECO:0000256" key="7">
    <source>
        <dbReference type="ARBA" id="ARBA00023295"/>
    </source>
</evidence>
<dbReference type="PRINTS" id="PR00131">
    <property type="entry name" value="GLHYDRLASE1"/>
</dbReference>
<evidence type="ECO:0000256" key="6">
    <source>
        <dbReference type="ARBA" id="ARBA00023277"/>
    </source>
</evidence>
<reference evidence="11 12" key="1">
    <citation type="submission" date="2024-07" db="EMBL/GenBank/DDBJ databases">
        <title>Description of Labrys sedimenti sp. nov., isolated from a diclofenac-degrading enrichment culture.</title>
        <authorList>
            <person name="Tancsics A."/>
            <person name="Csepanyi A."/>
        </authorList>
    </citation>
    <scope>NUCLEOTIDE SEQUENCE [LARGE SCALE GENOMIC DNA]</scope>
    <source>
        <strain evidence="11 12">LMG 23578</strain>
    </source>
</reference>
<gene>
    <name evidence="11" type="ORF">ABXS05_32370</name>
</gene>
<dbReference type="EC" id="3.2.1.21" evidence="3 10"/>
<dbReference type="PROSITE" id="PS00572">
    <property type="entry name" value="GLYCOSYL_HYDROL_F1_1"/>
    <property type="match status" value="1"/>
</dbReference>
<dbReference type="PANTHER" id="PTHR10353">
    <property type="entry name" value="GLYCOSYL HYDROLASE"/>
    <property type="match status" value="1"/>
</dbReference>